<feature type="domain" description="CAAX prenyl protease 2/Lysostaphin resistance protein A-like" evidence="3">
    <location>
        <begin position="187"/>
        <end position="279"/>
    </location>
</feature>
<evidence type="ECO:0000256" key="1">
    <source>
        <dbReference type="SAM" id="MobiDB-lite"/>
    </source>
</evidence>
<feature type="transmembrane region" description="Helical" evidence="2">
    <location>
        <begin position="269"/>
        <end position="288"/>
    </location>
</feature>
<keyword evidence="4" id="KW-0645">Protease</keyword>
<evidence type="ECO:0000256" key="2">
    <source>
        <dbReference type="SAM" id="Phobius"/>
    </source>
</evidence>
<feature type="transmembrane region" description="Helical" evidence="2">
    <location>
        <begin position="107"/>
        <end position="130"/>
    </location>
</feature>
<feature type="region of interest" description="Disordered" evidence="1">
    <location>
        <begin position="1"/>
        <end position="44"/>
    </location>
</feature>
<keyword evidence="4" id="KW-0482">Metalloprotease</keyword>
<dbReference type="Proteomes" id="UP000676079">
    <property type="component" value="Chromosome"/>
</dbReference>
<evidence type="ECO:0000313" key="4">
    <source>
        <dbReference type="EMBL" id="QUX24357.1"/>
    </source>
</evidence>
<dbReference type="Pfam" id="PF02517">
    <property type="entry name" value="Rce1-like"/>
    <property type="match status" value="1"/>
</dbReference>
<keyword evidence="2" id="KW-0472">Membrane</keyword>
<name>A0ABX8BQM8_9ACTN</name>
<proteinExistence type="predicted"/>
<dbReference type="PANTHER" id="PTHR36435">
    <property type="entry name" value="SLR1288 PROTEIN"/>
    <property type="match status" value="1"/>
</dbReference>
<gene>
    <name evidence="4" type="ORF">KGD84_08805</name>
</gene>
<protein>
    <submittedName>
        <fullName evidence="4">CPBP family intramembrane metalloprotease</fullName>
    </submittedName>
</protein>
<feature type="transmembrane region" description="Helical" evidence="2">
    <location>
        <begin position="183"/>
        <end position="200"/>
    </location>
</feature>
<keyword evidence="4" id="KW-0378">Hydrolase</keyword>
<dbReference type="RefSeq" id="WP_220559768.1">
    <property type="nucleotide sequence ID" value="NZ_CP074133.1"/>
</dbReference>
<keyword evidence="2" id="KW-0812">Transmembrane</keyword>
<feature type="transmembrane region" description="Helical" evidence="2">
    <location>
        <begin position="151"/>
        <end position="171"/>
    </location>
</feature>
<dbReference type="GO" id="GO:0008237">
    <property type="term" value="F:metallopeptidase activity"/>
    <property type="evidence" value="ECO:0007669"/>
    <property type="project" value="UniProtKB-KW"/>
</dbReference>
<dbReference type="PANTHER" id="PTHR36435:SF1">
    <property type="entry name" value="CAAX AMINO TERMINAL PROTEASE FAMILY PROTEIN"/>
    <property type="match status" value="1"/>
</dbReference>
<feature type="compositionally biased region" description="Pro residues" evidence="1">
    <location>
        <begin position="17"/>
        <end position="33"/>
    </location>
</feature>
<evidence type="ECO:0000313" key="5">
    <source>
        <dbReference type="Proteomes" id="UP000676079"/>
    </source>
</evidence>
<sequence length="345" mass="37053">MNSDDHLHPSPTARPTDAPPAPAQESAPVPPPAPRRRGPRPVPEGVPYHRVLAGEKRGVWRGILAIVLLVVGMLLFSTVLSFLAVAVDMLTGRTDPTSGEFELTPLLNASGLLAMALLTPWSMLVQRWLYGVRGASLHSVLAHFRSGPFTRSLLVIGPIWVVYMTAFSFVTPYEEGVWSTTDLFLSFGIIMLLVPLQAAGEEYGFRGLIFRVAGSWSRGPRAALAIGVTVSSLVFMAAHFAADPWLNLYYFTFGATLALITWRTGGLEVAIVIHAVNNTLAFLISVLTHSDLAAGFDRSVGTGSAIMLVPCVLLVAVTAVVWWRTRRTGPALTPAGPRPGQVPAA</sequence>
<feature type="transmembrane region" description="Helical" evidence="2">
    <location>
        <begin position="246"/>
        <end position="262"/>
    </location>
</feature>
<accession>A0ABX8BQM8</accession>
<reference evidence="4 5" key="1">
    <citation type="submission" date="2021-05" db="EMBL/GenBank/DDBJ databases">
        <title>Direct Submission.</title>
        <authorList>
            <person name="Li K."/>
            <person name="Gao J."/>
        </authorList>
    </citation>
    <scope>NUCLEOTIDE SEQUENCE [LARGE SCALE GENOMIC DNA]</scope>
    <source>
        <strain evidence="4 5">Mg02</strain>
    </source>
</reference>
<feature type="transmembrane region" description="Helical" evidence="2">
    <location>
        <begin position="300"/>
        <end position="323"/>
    </location>
</feature>
<dbReference type="EMBL" id="CP074133">
    <property type="protein sequence ID" value="QUX24357.1"/>
    <property type="molecule type" value="Genomic_DNA"/>
</dbReference>
<dbReference type="InterPro" id="IPR003675">
    <property type="entry name" value="Rce1/LyrA-like_dom"/>
</dbReference>
<feature type="transmembrane region" description="Helical" evidence="2">
    <location>
        <begin position="221"/>
        <end position="240"/>
    </location>
</feature>
<keyword evidence="5" id="KW-1185">Reference proteome</keyword>
<organism evidence="4 5">
    <name type="scientific">Nocardiopsis changdeensis</name>
    <dbReference type="NCBI Taxonomy" id="2831969"/>
    <lineage>
        <taxon>Bacteria</taxon>
        <taxon>Bacillati</taxon>
        <taxon>Actinomycetota</taxon>
        <taxon>Actinomycetes</taxon>
        <taxon>Streptosporangiales</taxon>
        <taxon>Nocardiopsidaceae</taxon>
        <taxon>Nocardiopsis</taxon>
    </lineage>
</organism>
<dbReference type="InterPro" id="IPR052710">
    <property type="entry name" value="CAAX_protease"/>
</dbReference>
<feature type="transmembrane region" description="Helical" evidence="2">
    <location>
        <begin position="63"/>
        <end position="87"/>
    </location>
</feature>
<evidence type="ECO:0000259" key="3">
    <source>
        <dbReference type="Pfam" id="PF02517"/>
    </source>
</evidence>
<keyword evidence="2" id="KW-1133">Transmembrane helix</keyword>